<dbReference type="PIRSF" id="PIRSF006769">
    <property type="entry name" value="RibD"/>
    <property type="match status" value="1"/>
</dbReference>
<dbReference type="Gene3D" id="3.40.430.10">
    <property type="entry name" value="Dihydrofolate Reductase, subunit A"/>
    <property type="match status" value="1"/>
</dbReference>
<comment type="catalytic activity">
    <reaction evidence="12">
        <text>2,5-diamino-6-hydroxy-4-(5-phosphoribosylamino)-pyrimidine + H2O + H(+) = 5-amino-6-(5-phospho-D-ribosylamino)uracil + NH4(+)</text>
        <dbReference type="Rhea" id="RHEA:21868"/>
        <dbReference type="ChEBI" id="CHEBI:15377"/>
        <dbReference type="ChEBI" id="CHEBI:15378"/>
        <dbReference type="ChEBI" id="CHEBI:28938"/>
        <dbReference type="ChEBI" id="CHEBI:58453"/>
        <dbReference type="ChEBI" id="CHEBI:58614"/>
        <dbReference type="EC" id="3.5.4.26"/>
    </reaction>
</comment>
<dbReference type="EC" id="3.5.4.26" evidence="12"/>
<comment type="similarity">
    <text evidence="4 12">In the N-terminal section; belongs to the cytidine and deoxycytidylate deaminase family.</text>
</comment>
<dbReference type="RefSeq" id="WP_346336632.1">
    <property type="nucleotide sequence ID" value="NZ_JBBYXI010000002.1"/>
</dbReference>
<dbReference type="InterPro" id="IPR004794">
    <property type="entry name" value="Eubact_RibD"/>
</dbReference>
<keyword evidence="7 12" id="KW-0479">Metal-binding</keyword>
<dbReference type="NCBIfam" id="TIGR00326">
    <property type="entry name" value="eubact_ribD"/>
    <property type="match status" value="1"/>
</dbReference>
<evidence type="ECO:0000256" key="4">
    <source>
        <dbReference type="ARBA" id="ARBA00005259"/>
    </source>
</evidence>
<evidence type="ECO:0000256" key="1">
    <source>
        <dbReference type="ARBA" id="ARBA00002151"/>
    </source>
</evidence>
<dbReference type="PANTHER" id="PTHR38011:SF7">
    <property type="entry name" value="2,5-DIAMINO-6-RIBOSYLAMINO-4(3H)-PYRIMIDINONE 5'-PHOSPHATE REDUCTASE"/>
    <property type="match status" value="1"/>
</dbReference>
<sequence length="381" mass="40160">MARYSASHISGNITEADYGFMAAAIAMGYRNLGLARPNPSVGAVIVTQTAEGPVIVSQGVTAAGGRPHAERQALDIAGERARGATLYVTLEPCSHIGRDTPCADAIVASGIKRVVAGILDPDTRVAGHGFERLRQAGIEVVTGVLADEAAKLHRGHLTRVLKHRPAITLKLARTQDGFAGSGTAERLMITGELANSYTHMMRAHSDGILVGVNTVNADDPRLDVRLNGMANRSPIRVVLDGQLRINPDSYLVKTASHLPTWIVSAEGPGTSKHDVLCRCGCEVITVGTGQDGHLDLNEAMSHLADYGLSTILCEGGPTIASALAENDLLDEIVLVTGSTVFGHEGLLAFQPSLDAALASNFNLKNTIPAGLDVFAFYEKAY</sequence>
<feature type="domain" description="CMP/dCMP-type deaminase" evidence="13">
    <location>
        <begin position="15"/>
        <end position="141"/>
    </location>
</feature>
<comment type="similarity">
    <text evidence="5 12">In the C-terminal section; belongs to the HTP reductase family.</text>
</comment>
<dbReference type="PANTHER" id="PTHR38011">
    <property type="entry name" value="DIHYDROFOLATE REDUCTASE FAMILY PROTEIN (AFU_ORTHOLOGUE AFUA_8G06820)"/>
    <property type="match status" value="1"/>
</dbReference>
<keyword evidence="10 12" id="KW-0560">Oxidoreductase</keyword>
<dbReference type="InterPro" id="IPR002734">
    <property type="entry name" value="RibDG_C"/>
</dbReference>
<dbReference type="InterPro" id="IPR050765">
    <property type="entry name" value="Riboflavin_Biosynth_HTPR"/>
</dbReference>
<dbReference type="Proteomes" id="UP001418637">
    <property type="component" value="Unassembled WGS sequence"/>
</dbReference>
<comment type="catalytic activity">
    <reaction evidence="12">
        <text>5-amino-6-(5-phospho-D-ribitylamino)uracil + NADP(+) = 5-amino-6-(5-phospho-D-ribosylamino)uracil + NADPH + H(+)</text>
        <dbReference type="Rhea" id="RHEA:17845"/>
        <dbReference type="ChEBI" id="CHEBI:15378"/>
        <dbReference type="ChEBI" id="CHEBI:57783"/>
        <dbReference type="ChEBI" id="CHEBI:58349"/>
        <dbReference type="ChEBI" id="CHEBI:58421"/>
        <dbReference type="ChEBI" id="CHEBI:58453"/>
        <dbReference type="EC" id="1.1.1.193"/>
    </reaction>
</comment>
<name>A0ABV0BIV9_9HYPH</name>
<reference evidence="14 15" key="1">
    <citation type="submission" date="2024-04" db="EMBL/GenBank/DDBJ databases">
        <title>A novel species isolated from cricket.</title>
        <authorList>
            <person name="Wang H.-C."/>
        </authorList>
    </citation>
    <scope>NUCLEOTIDE SEQUENCE [LARGE SCALE GENOMIC DNA]</scope>
    <source>
        <strain evidence="14 15">WL0021</strain>
    </source>
</reference>
<evidence type="ECO:0000256" key="6">
    <source>
        <dbReference type="ARBA" id="ARBA00022619"/>
    </source>
</evidence>
<dbReference type="Gene3D" id="3.40.140.10">
    <property type="entry name" value="Cytidine Deaminase, domain 2"/>
    <property type="match status" value="1"/>
</dbReference>
<dbReference type="Pfam" id="PF01872">
    <property type="entry name" value="RibD_C"/>
    <property type="match status" value="1"/>
</dbReference>
<dbReference type="InterPro" id="IPR016192">
    <property type="entry name" value="APOBEC/CMP_deaminase_Zn-bd"/>
</dbReference>
<organism evidence="14 15">
    <name type="scientific">Hohaiivirga grylli</name>
    <dbReference type="NCBI Taxonomy" id="3133970"/>
    <lineage>
        <taxon>Bacteria</taxon>
        <taxon>Pseudomonadati</taxon>
        <taxon>Pseudomonadota</taxon>
        <taxon>Alphaproteobacteria</taxon>
        <taxon>Hyphomicrobiales</taxon>
        <taxon>Methylobacteriaceae</taxon>
        <taxon>Hohaiivirga</taxon>
    </lineage>
</organism>
<evidence type="ECO:0000256" key="10">
    <source>
        <dbReference type="ARBA" id="ARBA00023002"/>
    </source>
</evidence>
<dbReference type="EC" id="1.1.1.193" evidence="12"/>
<keyword evidence="6 12" id="KW-0686">Riboflavin biosynthesis</keyword>
<dbReference type="SUPFAM" id="SSF53597">
    <property type="entry name" value="Dihydrofolate reductase-like"/>
    <property type="match status" value="1"/>
</dbReference>
<evidence type="ECO:0000313" key="14">
    <source>
        <dbReference type="EMBL" id="MEN3930632.1"/>
    </source>
</evidence>
<evidence type="ECO:0000256" key="7">
    <source>
        <dbReference type="ARBA" id="ARBA00022723"/>
    </source>
</evidence>
<keyword evidence="9 12" id="KW-0521">NADP</keyword>
<dbReference type="EMBL" id="JBBYXI010000002">
    <property type="protein sequence ID" value="MEN3930632.1"/>
    <property type="molecule type" value="Genomic_DNA"/>
</dbReference>
<dbReference type="PROSITE" id="PS51747">
    <property type="entry name" value="CYT_DCMP_DEAMINASES_2"/>
    <property type="match status" value="1"/>
</dbReference>
<proteinExistence type="inferred from homology"/>
<evidence type="ECO:0000256" key="5">
    <source>
        <dbReference type="ARBA" id="ARBA00007417"/>
    </source>
</evidence>
<comment type="cofactor">
    <cofactor evidence="12">
        <name>Zn(2+)</name>
        <dbReference type="ChEBI" id="CHEBI:29105"/>
    </cofactor>
    <text evidence="12">Binds 1 zinc ion.</text>
</comment>
<dbReference type="Pfam" id="PF00383">
    <property type="entry name" value="dCMP_cyt_deam_1"/>
    <property type="match status" value="1"/>
</dbReference>
<comment type="function">
    <text evidence="1 12">Converts 2,5-diamino-6-(ribosylamino)-4(3h)-pyrimidinone 5'-phosphate into 5-amino-6-(ribosylamino)-2,4(1h,3h)-pyrimidinedione 5'-phosphate.</text>
</comment>
<keyword evidence="15" id="KW-1185">Reference proteome</keyword>
<dbReference type="InterPro" id="IPR002125">
    <property type="entry name" value="CMP_dCMP_dom"/>
</dbReference>
<protein>
    <recommendedName>
        <fullName evidence="12">Riboflavin biosynthesis protein RibD</fullName>
    </recommendedName>
    <domain>
        <recommendedName>
            <fullName evidence="12">Diaminohydroxyphosphoribosylaminopyrimidine deaminase</fullName>
            <shortName evidence="12">DRAP deaminase</shortName>
            <ecNumber evidence="12">3.5.4.26</ecNumber>
        </recommendedName>
        <alternativeName>
            <fullName evidence="12">Riboflavin-specific deaminase</fullName>
        </alternativeName>
    </domain>
    <domain>
        <recommendedName>
            <fullName evidence="12">5-amino-6-(5-phosphoribosylamino)uracil reductase</fullName>
            <ecNumber evidence="12">1.1.1.193</ecNumber>
        </recommendedName>
        <alternativeName>
            <fullName evidence="12">HTP reductase</fullName>
        </alternativeName>
    </domain>
</protein>
<evidence type="ECO:0000259" key="13">
    <source>
        <dbReference type="PROSITE" id="PS51747"/>
    </source>
</evidence>
<comment type="caution">
    <text evidence="14">The sequence shown here is derived from an EMBL/GenBank/DDBJ whole genome shotgun (WGS) entry which is preliminary data.</text>
</comment>
<evidence type="ECO:0000256" key="11">
    <source>
        <dbReference type="ARBA" id="ARBA00023268"/>
    </source>
</evidence>
<dbReference type="GO" id="GO:0008703">
    <property type="term" value="F:5-amino-6-(5-phosphoribosylamino)uracil reductase activity"/>
    <property type="evidence" value="ECO:0007669"/>
    <property type="project" value="UniProtKB-EC"/>
</dbReference>
<comment type="pathway">
    <text evidence="2 12">Cofactor biosynthesis; riboflavin biosynthesis; 5-amino-6-(D-ribitylamino)uracil from GTP: step 2/4.</text>
</comment>
<dbReference type="GO" id="GO:0008835">
    <property type="term" value="F:diaminohydroxyphosphoribosylaminopyrimidine deaminase activity"/>
    <property type="evidence" value="ECO:0007669"/>
    <property type="project" value="UniProtKB-EC"/>
</dbReference>
<keyword evidence="12 14" id="KW-0378">Hydrolase</keyword>
<evidence type="ECO:0000313" key="15">
    <source>
        <dbReference type="Proteomes" id="UP001418637"/>
    </source>
</evidence>
<gene>
    <name evidence="14" type="primary">ribD</name>
    <name evidence="14" type="ORF">WJT86_06080</name>
</gene>
<evidence type="ECO:0000256" key="8">
    <source>
        <dbReference type="ARBA" id="ARBA00022833"/>
    </source>
</evidence>
<dbReference type="SUPFAM" id="SSF53927">
    <property type="entry name" value="Cytidine deaminase-like"/>
    <property type="match status" value="1"/>
</dbReference>
<dbReference type="InterPro" id="IPR016193">
    <property type="entry name" value="Cytidine_deaminase-like"/>
</dbReference>
<dbReference type="CDD" id="cd01284">
    <property type="entry name" value="Riboflavin_deaminase-reductase"/>
    <property type="match status" value="1"/>
</dbReference>
<dbReference type="PROSITE" id="PS00903">
    <property type="entry name" value="CYT_DCMP_DEAMINASES_1"/>
    <property type="match status" value="1"/>
</dbReference>
<evidence type="ECO:0000256" key="9">
    <source>
        <dbReference type="ARBA" id="ARBA00022857"/>
    </source>
</evidence>
<evidence type="ECO:0000256" key="3">
    <source>
        <dbReference type="ARBA" id="ARBA00004910"/>
    </source>
</evidence>
<comment type="pathway">
    <text evidence="3 12">Cofactor biosynthesis; riboflavin biosynthesis; 5-amino-6-(D-ribitylamino)uracil from GTP: step 3/4.</text>
</comment>
<accession>A0ABV0BIV9</accession>
<evidence type="ECO:0000256" key="2">
    <source>
        <dbReference type="ARBA" id="ARBA00004882"/>
    </source>
</evidence>
<dbReference type="InterPro" id="IPR024072">
    <property type="entry name" value="DHFR-like_dom_sf"/>
</dbReference>
<evidence type="ECO:0000256" key="12">
    <source>
        <dbReference type="PIRNR" id="PIRNR006769"/>
    </source>
</evidence>
<keyword evidence="11" id="KW-0511">Multifunctional enzyme</keyword>
<keyword evidence="8 12" id="KW-0862">Zinc</keyword>